<organism evidence="1 2">
    <name type="scientific">Pseudocercospora eumusae</name>
    <dbReference type="NCBI Taxonomy" id="321146"/>
    <lineage>
        <taxon>Eukaryota</taxon>
        <taxon>Fungi</taxon>
        <taxon>Dikarya</taxon>
        <taxon>Ascomycota</taxon>
        <taxon>Pezizomycotina</taxon>
        <taxon>Dothideomycetes</taxon>
        <taxon>Dothideomycetidae</taxon>
        <taxon>Mycosphaerellales</taxon>
        <taxon>Mycosphaerellaceae</taxon>
        <taxon>Pseudocercospora</taxon>
    </lineage>
</organism>
<evidence type="ECO:0000313" key="1">
    <source>
        <dbReference type="EMBL" id="KXT04998.1"/>
    </source>
</evidence>
<protein>
    <submittedName>
        <fullName evidence="1">Uncharacterized protein</fullName>
    </submittedName>
</protein>
<dbReference type="Proteomes" id="UP000070133">
    <property type="component" value="Unassembled WGS sequence"/>
</dbReference>
<evidence type="ECO:0000313" key="2">
    <source>
        <dbReference type="Proteomes" id="UP000070133"/>
    </source>
</evidence>
<sequence length="151" mass="16890">MNHQIPTWHQSVATTNPAPSLIPSECRQRRLCWVRGARKISGDNFVMPSELSFTCYKQVPICRFMDLLPPFPRLSSTRSLAPGIFRFETPTVPRLNATVEQIVMTTHLRAAQSGKMPTDAGGPSSIANPRAQTMIVRLPIGRRKSLPQPIR</sequence>
<accession>A0A139HRC0</accession>
<keyword evidence="2" id="KW-1185">Reference proteome</keyword>
<gene>
    <name evidence="1" type="ORF">AC578_10352</name>
</gene>
<dbReference type="AlphaFoldDB" id="A0A139HRC0"/>
<comment type="caution">
    <text evidence="1">The sequence shown here is derived from an EMBL/GenBank/DDBJ whole genome shotgun (WGS) entry which is preliminary data.</text>
</comment>
<dbReference type="EMBL" id="LFZN01000016">
    <property type="protein sequence ID" value="KXT04998.1"/>
    <property type="molecule type" value="Genomic_DNA"/>
</dbReference>
<name>A0A139HRC0_9PEZI</name>
<reference evidence="1 2" key="1">
    <citation type="submission" date="2015-07" db="EMBL/GenBank/DDBJ databases">
        <title>Comparative genomics of the Sigatoka disease complex on banana suggests a link between parallel evolutionary changes in Pseudocercospora fijiensis and Pseudocercospora eumusae and increased virulence on the banana host.</title>
        <authorList>
            <person name="Chang T.-C."/>
            <person name="Salvucci A."/>
            <person name="Crous P.W."/>
            <person name="Stergiopoulos I."/>
        </authorList>
    </citation>
    <scope>NUCLEOTIDE SEQUENCE [LARGE SCALE GENOMIC DNA]</scope>
    <source>
        <strain evidence="1 2">CBS 114824</strain>
    </source>
</reference>
<proteinExistence type="predicted"/>